<proteinExistence type="predicted"/>
<evidence type="ECO:0000313" key="1">
    <source>
        <dbReference type="Proteomes" id="UP000887540"/>
    </source>
</evidence>
<name>A0A914E327_9BILA</name>
<protein>
    <submittedName>
        <fullName evidence="2">Uncharacterized protein</fullName>
    </submittedName>
</protein>
<keyword evidence="1" id="KW-1185">Reference proteome</keyword>
<evidence type="ECO:0000313" key="2">
    <source>
        <dbReference type="WBParaSite" id="ACRNAN_scaffold5485.g18303.t1"/>
    </source>
</evidence>
<dbReference type="Proteomes" id="UP000887540">
    <property type="component" value="Unplaced"/>
</dbReference>
<accession>A0A914E327</accession>
<reference evidence="2" key="1">
    <citation type="submission" date="2022-11" db="UniProtKB">
        <authorList>
            <consortium name="WormBaseParasite"/>
        </authorList>
    </citation>
    <scope>IDENTIFICATION</scope>
</reference>
<organism evidence="1 2">
    <name type="scientific">Acrobeloides nanus</name>
    <dbReference type="NCBI Taxonomy" id="290746"/>
    <lineage>
        <taxon>Eukaryota</taxon>
        <taxon>Metazoa</taxon>
        <taxon>Ecdysozoa</taxon>
        <taxon>Nematoda</taxon>
        <taxon>Chromadorea</taxon>
        <taxon>Rhabditida</taxon>
        <taxon>Tylenchina</taxon>
        <taxon>Cephalobomorpha</taxon>
        <taxon>Cephaloboidea</taxon>
        <taxon>Cephalobidae</taxon>
        <taxon>Acrobeloides</taxon>
    </lineage>
</organism>
<dbReference type="AlphaFoldDB" id="A0A914E327"/>
<dbReference type="WBParaSite" id="ACRNAN_scaffold5485.g18303.t1">
    <property type="protein sequence ID" value="ACRNAN_scaffold5485.g18303.t1"/>
    <property type="gene ID" value="ACRNAN_scaffold5485.g18303"/>
</dbReference>
<sequence length="99" mass="11589">MLTQGVIMGYVLMKRWRAVSELMPYKSSEAIKTLQDSVDKYRSRTVRKSNKEDIRTIQKSARKISQKYKVKSMCLYSSLPCFPATLSKHSVSYRTPWNF</sequence>